<dbReference type="InterPro" id="IPR002123">
    <property type="entry name" value="Plipid/glycerol_acylTrfase"/>
</dbReference>
<dbReference type="EMBL" id="HBIX01001445">
    <property type="protein sequence ID" value="CAE0708355.1"/>
    <property type="molecule type" value="Transcribed_RNA"/>
</dbReference>
<dbReference type="SMART" id="SM00563">
    <property type="entry name" value="PlsC"/>
    <property type="match status" value="1"/>
</dbReference>
<dbReference type="CDD" id="cd07989">
    <property type="entry name" value="LPLAT_AGPAT-like"/>
    <property type="match status" value="1"/>
</dbReference>
<keyword evidence="6" id="KW-0812">Transmembrane</keyword>
<feature type="transmembrane region" description="Helical" evidence="6">
    <location>
        <begin position="21"/>
        <end position="41"/>
    </location>
</feature>
<sequence length="410" mass="45298">MMPPTAGRRIRRRRNNIQNGIVSIICLSIFAILSGVAVTAFTPTTAIGNKINVESPAHAHSHIGQQQKLYSQQSPSRTNSLVLASTNGAQIDGSAVNGGSSSTLFSSSSFKSAAPNISKLGATLSKIGMMAFIVSMCLTLPVALFPPHLLHRLNLISRVKQQNMALASGQFCARWLLRLIPFCKVSCTSTPEDEKDPQPCVWVCNHTSALDIFILLANDNKLRGKKKRPLKIVYWKGLEDNIITKLLFTQCGFIPVEMDANAAGEANNYNMSSFRNLLKMSKQAFEEGFDIGILPEGQLNPHPEEKLLPCFPGAFTLAKMSRRPIRFMALHGTHRLWHAREDIGMTVTGRDISLRVYPGEGRKYKSAEEFVSTFETVVGEFATTGKDLEDRELNAWLDGSKWEQAETKSD</sequence>
<accession>A0A7S4A9S2</accession>
<keyword evidence="6" id="KW-0472">Membrane</keyword>
<evidence type="ECO:0000256" key="5">
    <source>
        <dbReference type="ARBA" id="ARBA00023315"/>
    </source>
</evidence>
<evidence type="ECO:0000256" key="4">
    <source>
        <dbReference type="ARBA" id="ARBA00023098"/>
    </source>
</evidence>
<evidence type="ECO:0000256" key="6">
    <source>
        <dbReference type="SAM" id="Phobius"/>
    </source>
</evidence>
<evidence type="ECO:0000256" key="2">
    <source>
        <dbReference type="ARBA" id="ARBA00022516"/>
    </source>
</evidence>
<keyword evidence="5" id="KW-0012">Acyltransferase</keyword>
<dbReference type="SUPFAM" id="SSF69593">
    <property type="entry name" value="Glycerol-3-phosphate (1)-acyltransferase"/>
    <property type="match status" value="1"/>
</dbReference>
<name>A0A7S4A9S2_9STRA</name>
<proteinExistence type="predicted"/>
<keyword evidence="4" id="KW-0443">Lipid metabolism</keyword>
<dbReference type="AlphaFoldDB" id="A0A7S4A9S2"/>
<feature type="transmembrane region" description="Helical" evidence="6">
    <location>
        <begin position="127"/>
        <end position="150"/>
    </location>
</feature>
<comment type="pathway">
    <text evidence="1">Lipid metabolism.</text>
</comment>
<dbReference type="GO" id="GO:0003841">
    <property type="term" value="F:1-acylglycerol-3-phosphate O-acyltransferase activity"/>
    <property type="evidence" value="ECO:0007669"/>
    <property type="project" value="TreeGrafter"/>
</dbReference>
<feature type="domain" description="Phospholipid/glycerol acyltransferase" evidence="7">
    <location>
        <begin position="200"/>
        <end position="333"/>
    </location>
</feature>
<keyword evidence="6" id="KW-1133">Transmembrane helix</keyword>
<dbReference type="PANTHER" id="PTHR10434:SF64">
    <property type="entry name" value="1-ACYL-SN-GLYCEROL-3-PHOSPHATE ACYLTRANSFERASE-RELATED"/>
    <property type="match status" value="1"/>
</dbReference>
<dbReference type="GO" id="GO:0006654">
    <property type="term" value="P:phosphatidic acid biosynthetic process"/>
    <property type="evidence" value="ECO:0007669"/>
    <property type="project" value="TreeGrafter"/>
</dbReference>
<organism evidence="8">
    <name type="scientific">Pseudo-nitzschia australis</name>
    <dbReference type="NCBI Taxonomy" id="44445"/>
    <lineage>
        <taxon>Eukaryota</taxon>
        <taxon>Sar</taxon>
        <taxon>Stramenopiles</taxon>
        <taxon>Ochrophyta</taxon>
        <taxon>Bacillariophyta</taxon>
        <taxon>Bacillariophyceae</taxon>
        <taxon>Bacillariophycidae</taxon>
        <taxon>Bacillariales</taxon>
        <taxon>Bacillariaceae</taxon>
        <taxon>Pseudo-nitzschia</taxon>
    </lineage>
</organism>
<keyword evidence="3" id="KW-0808">Transferase</keyword>
<protein>
    <recommendedName>
        <fullName evidence="7">Phospholipid/glycerol acyltransferase domain-containing protein</fullName>
    </recommendedName>
</protein>
<evidence type="ECO:0000313" key="8">
    <source>
        <dbReference type="EMBL" id="CAE0708355.1"/>
    </source>
</evidence>
<evidence type="ECO:0000256" key="1">
    <source>
        <dbReference type="ARBA" id="ARBA00005189"/>
    </source>
</evidence>
<evidence type="ECO:0000256" key="3">
    <source>
        <dbReference type="ARBA" id="ARBA00022679"/>
    </source>
</evidence>
<reference evidence="8" key="1">
    <citation type="submission" date="2021-01" db="EMBL/GenBank/DDBJ databases">
        <authorList>
            <person name="Corre E."/>
            <person name="Pelletier E."/>
            <person name="Niang G."/>
            <person name="Scheremetjew M."/>
            <person name="Finn R."/>
            <person name="Kale V."/>
            <person name="Holt S."/>
            <person name="Cochrane G."/>
            <person name="Meng A."/>
            <person name="Brown T."/>
            <person name="Cohen L."/>
        </authorList>
    </citation>
    <scope>NUCLEOTIDE SEQUENCE</scope>
    <source>
        <strain evidence="8">10249 10 AB</strain>
    </source>
</reference>
<keyword evidence="2" id="KW-0444">Lipid biosynthesis</keyword>
<gene>
    <name evidence="8" type="ORF">PAUS00366_LOCUS1075</name>
</gene>
<dbReference type="PANTHER" id="PTHR10434">
    <property type="entry name" value="1-ACYL-SN-GLYCEROL-3-PHOSPHATE ACYLTRANSFERASE"/>
    <property type="match status" value="1"/>
</dbReference>
<evidence type="ECO:0000259" key="7">
    <source>
        <dbReference type="SMART" id="SM00563"/>
    </source>
</evidence>
<dbReference type="Pfam" id="PF01553">
    <property type="entry name" value="Acyltransferase"/>
    <property type="match status" value="1"/>
</dbReference>